<dbReference type="Gene3D" id="1.10.357.10">
    <property type="entry name" value="Tetracycline Repressor, domain 2"/>
    <property type="match status" value="1"/>
</dbReference>
<proteinExistence type="predicted"/>
<name>A0A7Y6MEE3_9ACTN</name>
<dbReference type="Proteomes" id="UP000546126">
    <property type="component" value="Unassembled WGS sequence"/>
</dbReference>
<dbReference type="InterPro" id="IPR009057">
    <property type="entry name" value="Homeodomain-like_sf"/>
</dbReference>
<evidence type="ECO:0000256" key="2">
    <source>
        <dbReference type="ARBA" id="ARBA00023125"/>
    </source>
</evidence>
<feature type="DNA-binding region" description="H-T-H motif" evidence="4">
    <location>
        <begin position="39"/>
        <end position="58"/>
    </location>
</feature>
<evidence type="ECO:0000256" key="4">
    <source>
        <dbReference type="PROSITE-ProRule" id="PRU00335"/>
    </source>
</evidence>
<comment type="caution">
    <text evidence="6">The sequence shown here is derived from an EMBL/GenBank/DDBJ whole genome shotgun (WGS) entry which is preliminary data.</text>
</comment>
<gene>
    <name evidence="6" type="ORF">HT134_26325</name>
</gene>
<evidence type="ECO:0000313" key="6">
    <source>
        <dbReference type="EMBL" id="NUW43621.1"/>
    </source>
</evidence>
<protein>
    <submittedName>
        <fullName evidence="6">TetR family transcriptional regulator</fullName>
    </submittedName>
</protein>
<keyword evidence="3" id="KW-0804">Transcription</keyword>
<sequence>MPARDRRTGLREQKKRATREALTLAALRLALERGLDNVRVEDIAAEVQVTTRTFNNYFSTKYEALVARHVDRVRQAAEALRDRPAGEPLWEAVTHAMLSPLAEAGRAHESPDPDVLGGIRLIATEPALQAEALKATLAADNELAAAVAERTGTDPGRDMYPRLVAGSVATAVHVATEQWLRADPPVPLVPLLREALRQVAAGLPAPPAGSSR</sequence>
<dbReference type="GO" id="GO:0000976">
    <property type="term" value="F:transcription cis-regulatory region binding"/>
    <property type="evidence" value="ECO:0007669"/>
    <property type="project" value="TreeGrafter"/>
</dbReference>
<dbReference type="Gene3D" id="1.10.10.60">
    <property type="entry name" value="Homeodomain-like"/>
    <property type="match status" value="1"/>
</dbReference>
<dbReference type="InterPro" id="IPR001647">
    <property type="entry name" value="HTH_TetR"/>
</dbReference>
<dbReference type="GO" id="GO:0003700">
    <property type="term" value="F:DNA-binding transcription factor activity"/>
    <property type="evidence" value="ECO:0007669"/>
    <property type="project" value="TreeGrafter"/>
</dbReference>
<dbReference type="Pfam" id="PF17754">
    <property type="entry name" value="TetR_C_14"/>
    <property type="match status" value="1"/>
</dbReference>
<keyword evidence="2 4" id="KW-0238">DNA-binding</keyword>
<dbReference type="InterPro" id="IPR041347">
    <property type="entry name" value="MftR_C"/>
</dbReference>
<accession>A0A7Y6MEE3</accession>
<reference evidence="6 7" key="1">
    <citation type="submission" date="2020-06" db="EMBL/GenBank/DDBJ databases">
        <authorList>
            <person name="Chanama M."/>
        </authorList>
    </citation>
    <scope>NUCLEOTIDE SEQUENCE [LARGE SCALE GENOMIC DNA]</scope>
    <source>
        <strain evidence="6 7">TBRC6557</strain>
    </source>
</reference>
<dbReference type="PANTHER" id="PTHR30055:SF238">
    <property type="entry name" value="MYCOFACTOCIN BIOSYNTHESIS TRANSCRIPTIONAL REGULATOR MFTR-RELATED"/>
    <property type="match status" value="1"/>
</dbReference>
<dbReference type="AlphaFoldDB" id="A0A7Y6MEE3"/>
<dbReference type="InterPro" id="IPR050109">
    <property type="entry name" value="HTH-type_TetR-like_transc_reg"/>
</dbReference>
<evidence type="ECO:0000256" key="3">
    <source>
        <dbReference type="ARBA" id="ARBA00023163"/>
    </source>
</evidence>
<dbReference type="SUPFAM" id="SSF46689">
    <property type="entry name" value="Homeodomain-like"/>
    <property type="match status" value="1"/>
</dbReference>
<evidence type="ECO:0000256" key="1">
    <source>
        <dbReference type="ARBA" id="ARBA00023015"/>
    </source>
</evidence>
<dbReference type="EMBL" id="JABWGO010000007">
    <property type="protein sequence ID" value="NUW43621.1"/>
    <property type="molecule type" value="Genomic_DNA"/>
</dbReference>
<evidence type="ECO:0000313" key="7">
    <source>
        <dbReference type="Proteomes" id="UP000546126"/>
    </source>
</evidence>
<keyword evidence="7" id="KW-1185">Reference proteome</keyword>
<dbReference type="PROSITE" id="PS50977">
    <property type="entry name" value="HTH_TETR_2"/>
    <property type="match status" value="1"/>
</dbReference>
<evidence type="ECO:0000259" key="5">
    <source>
        <dbReference type="PROSITE" id="PS50977"/>
    </source>
</evidence>
<dbReference type="Pfam" id="PF00440">
    <property type="entry name" value="TetR_N"/>
    <property type="match status" value="1"/>
</dbReference>
<feature type="domain" description="HTH tetR-type" evidence="5">
    <location>
        <begin position="16"/>
        <end position="76"/>
    </location>
</feature>
<dbReference type="PANTHER" id="PTHR30055">
    <property type="entry name" value="HTH-TYPE TRANSCRIPTIONAL REGULATOR RUTR"/>
    <property type="match status" value="1"/>
</dbReference>
<organism evidence="6 7">
    <name type="scientific">Nonomuraea rhodomycinica</name>
    <dbReference type="NCBI Taxonomy" id="1712872"/>
    <lineage>
        <taxon>Bacteria</taxon>
        <taxon>Bacillati</taxon>
        <taxon>Actinomycetota</taxon>
        <taxon>Actinomycetes</taxon>
        <taxon>Streptosporangiales</taxon>
        <taxon>Streptosporangiaceae</taxon>
        <taxon>Nonomuraea</taxon>
    </lineage>
</organism>
<keyword evidence="1" id="KW-0805">Transcription regulation</keyword>